<protein>
    <submittedName>
        <fullName evidence="2">DUF397 domain-containing protein</fullName>
    </submittedName>
</protein>
<feature type="domain" description="DUF397" evidence="1">
    <location>
        <begin position="9"/>
        <end position="62"/>
    </location>
</feature>
<dbReference type="Pfam" id="PF04149">
    <property type="entry name" value="DUF397"/>
    <property type="match status" value="1"/>
</dbReference>
<dbReference type="EMBL" id="JBHMBS010000031">
    <property type="protein sequence ID" value="MFB9681171.1"/>
    <property type="molecule type" value="Genomic_DNA"/>
</dbReference>
<dbReference type="InterPro" id="IPR007278">
    <property type="entry name" value="DUF397"/>
</dbReference>
<accession>A0ABV5TPY8</accession>
<name>A0ABV5TPY8_9ACTN</name>
<keyword evidence="3" id="KW-1185">Reference proteome</keyword>
<gene>
    <name evidence="2" type="ORF">ACFFRH_37325</name>
</gene>
<proteinExistence type="predicted"/>
<dbReference type="RefSeq" id="WP_344747765.1">
    <property type="nucleotide sequence ID" value="NZ_BAAAWW010000136.1"/>
</dbReference>
<evidence type="ECO:0000313" key="3">
    <source>
        <dbReference type="Proteomes" id="UP001589610"/>
    </source>
</evidence>
<dbReference type="Proteomes" id="UP001589610">
    <property type="component" value="Unassembled WGS sequence"/>
</dbReference>
<evidence type="ECO:0000313" key="2">
    <source>
        <dbReference type="EMBL" id="MFB9681171.1"/>
    </source>
</evidence>
<evidence type="ECO:0000259" key="1">
    <source>
        <dbReference type="Pfam" id="PF04149"/>
    </source>
</evidence>
<comment type="caution">
    <text evidence="2">The sequence shown here is derived from an EMBL/GenBank/DDBJ whole genome shotgun (WGS) entry which is preliminary data.</text>
</comment>
<reference evidence="2 3" key="1">
    <citation type="submission" date="2024-09" db="EMBL/GenBank/DDBJ databases">
        <authorList>
            <person name="Sun Q."/>
            <person name="Mori K."/>
        </authorList>
    </citation>
    <scope>NUCLEOTIDE SEQUENCE [LARGE SCALE GENOMIC DNA]</scope>
    <source>
        <strain evidence="2 3">JCM 3028</strain>
    </source>
</reference>
<organism evidence="2 3">
    <name type="scientific">Streptosporangium vulgare</name>
    <dbReference type="NCBI Taxonomy" id="46190"/>
    <lineage>
        <taxon>Bacteria</taxon>
        <taxon>Bacillati</taxon>
        <taxon>Actinomycetota</taxon>
        <taxon>Actinomycetes</taxon>
        <taxon>Streptosporangiales</taxon>
        <taxon>Streptosporangiaceae</taxon>
        <taxon>Streptosporangium</taxon>
    </lineage>
</organism>
<sequence length="68" mass="7200">MERSTTTPLAWRKSTLSAQGDNCVEGAPLSGGGWAVRDTKDRGGPTLAFGPDEWSAFIGKVKAGDFDQ</sequence>